<accession>A0A6I3KMD2</accession>
<dbReference type="RefSeq" id="WP_154738368.1">
    <property type="nucleotide sequence ID" value="NZ_WMBQ01000001.1"/>
</dbReference>
<dbReference type="EMBL" id="WMBQ01000001">
    <property type="protein sequence ID" value="MTD93871.1"/>
    <property type="molecule type" value="Genomic_DNA"/>
</dbReference>
<gene>
    <name evidence="1" type="ORF">GIW81_05925</name>
</gene>
<keyword evidence="2" id="KW-1185">Reference proteome</keyword>
<proteinExistence type="predicted"/>
<evidence type="ECO:0000313" key="1">
    <source>
        <dbReference type="EMBL" id="MTD93871.1"/>
    </source>
</evidence>
<dbReference type="Proteomes" id="UP000440694">
    <property type="component" value="Unassembled WGS sequence"/>
</dbReference>
<sequence length="151" mass="16130">MFGSFALANLARRLAAGTRDPRINLGILALALCGLGAIAGSVASQAETSAMPERVRGFFCNAKDDSLNFLVAQAGGENEEMAANAVNKSLGKFSCAYYTPADAIYTGEHTVIRDGLVFKLHSFMFLPEKVERWSGTVFGSLQQAPNAKHDV</sequence>
<organism evidence="1 2">
    <name type="scientific">Hyphomicrobium album</name>
    <dbReference type="NCBI Taxonomy" id="2665159"/>
    <lineage>
        <taxon>Bacteria</taxon>
        <taxon>Pseudomonadati</taxon>
        <taxon>Pseudomonadota</taxon>
        <taxon>Alphaproteobacteria</taxon>
        <taxon>Hyphomicrobiales</taxon>
        <taxon>Hyphomicrobiaceae</taxon>
        <taxon>Hyphomicrobium</taxon>
    </lineage>
</organism>
<reference evidence="1 2" key="1">
    <citation type="submission" date="2019-11" db="EMBL/GenBank/DDBJ databases">
        <title>Identification of a novel strain.</title>
        <authorList>
            <person name="Xu Q."/>
            <person name="Wang G."/>
        </authorList>
    </citation>
    <scope>NUCLEOTIDE SEQUENCE [LARGE SCALE GENOMIC DNA]</scope>
    <source>
        <strain evidence="2">xq</strain>
    </source>
</reference>
<protein>
    <recommendedName>
        <fullName evidence="3">DUF4359 domain-containing protein</fullName>
    </recommendedName>
</protein>
<comment type="caution">
    <text evidence="1">The sequence shown here is derived from an EMBL/GenBank/DDBJ whole genome shotgun (WGS) entry which is preliminary data.</text>
</comment>
<evidence type="ECO:0000313" key="2">
    <source>
        <dbReference type="Proteomes" id="UP000440694"/>
    </source>
</evidence>
<evidence type="ECO:0008006" key="3">
    <source>
        <dbReference type="Google" id="ProtNLM"/>
    </source>
</evidence>
<dbReference type="AlphaFoldDB" id="A0A6I3KMD2"/>
<name>A0A6I3KMD2_9HYPH</name>